<proteinExistence type="predicted"/>
<organism evidence="1 2">
    <name type="scientific">Desulforhabdus amnigena</name>
    <dbReference type="NCBI Taxonomy" id="40218"/>
    <lineage>
        <taxon>Bacteria</taxon>
        <taxon>Pseudomonadati</taxon>
        <taxon>Thermodesulfobacteriota</taxon>
        <taxon>Syntrophobacteria</taxon>
        <taxon>Syntrophobacterales</taxon>
        <taxon>Syntrophobacteraceae</taxon>
        <taxon>Desulforhabdus</taxon>
    </lineage>
</organism>
<comment type="caution">
    <text evidence="1">The sequence shown here is derived from an EMBL/GenBank/DDBJ whole genome shotgun (WGS) entry which is preliminary data.</text>
</comment>
<sequence length="70" mass="8190">MVDLIPCRVTQNPEKPSGCKFRKTLAFQREFQREILHRQKSPNQVHADEIRAIAFWAIIFSDLILSYVMG</sequence>
<name>A0A9W6LA39_9BACT</name>
<keyword evidence="2" id="KW-1185">Reference proteome</keyword>
<reference evidence="1" key="1">
    <citation type="submission" date="2022-12" db="EMBL/GenBank/DDBJ databases">
        <title>Reference genome sequencing for broad-spectrum identification of bacterial and archaeal isolates by mass spectrometry.</title>
        <authorList>
            <person name="Sekiguchi Y."/>
            <person name="Tourlousse D.M."/>
        </authorList>
    </citation>
    <scope>NUCLEOTIDE SEQUENCE</scope>
    <source>
        <strain evidence="1">ASRB1</strain>
    </source>
</reference>
<dbReference type="EMBL" id="BSDR01000001">
    <property type="protein sequence ID" value="GLI35760.1"/>
    <property type="molecule type" value="Genomic_DNA"/>
</dbReference>
<evidence type="ECO:0000313" key="2">
    <source>
        <dbReference type="Proteomes" id="UP001144372"/>
    </source>
</evidence>
<gene>
    <name evidence="1" type="ORF">DAMNIGENAA_31930</name>
</gene>
<evidence type="ECO:0000313" key="1">
    <source>
        <dbReference type="EMBL" id="GLI35760.1"/>
    </source>
</evidence>
<protein>
    <submittedName>
        <fullName evidence="1">Uncharacterized protein</fullName>
    </submittedName>
</protein>
<dbReference type="AlphaFoldDB" id="A0A9W6LA39"/>
<dbReference type="Proteomes" id="UP001144372">
    <property type="component" value="Unassembled WGS sequence"/>
</dbReference>
<accession>A0A9W6LA39</accession>